<feature type="site" description="Important for serine binding" evidence="15">
    <location>
        <position position="385"/>
    </location>
</feature>
<dbReference type="PANTHER" id="PTHR43697:SF1">
    <property type="entry name" value="SERINE--TRNA LIGASE"/>
    <property type="match status" value="1"/>
</dbReference>
<dbReference type="InterPro" id="IPR042103">
    <property type="entry name" value="SerRS_1_N_sf"/>
</dbReference>
<dbReference type="InterPro" id="IPR045864">
    <property type="entry name" value="aa-tRNA-synth_II/BPL/LPL"/>
</dbReference>
<dbReference type="PROSITE" id="PS50862">
    <property type="entry name" value="AA_TRNA_LIGASE_II"/>
    <property type="match status" value="1"/>
</dbReference>
<keyword evidence="8 16" id="KW-0067">ATP-binding</keyword>
<name>A0A7W5C8J9_9BACL</name>
<dbReference type="PANTHER" id="PTHR43697">
    <property type="entry name" value="SERYL-TRNA SYNTHETASE"/>
    <property type="match status" value="1"/>
</dbReference>
<keyword evidence="9" id="KW-0648">Protein biosynthesis</keyword>
<dbReference type="InterPro" id="IPR002314">
    <property type="entry name" value="aa-tRNA-synt_IIb"/>
</dbReference>
<evidence type="ECO:0000256" key="12">
    <source>
        <dbReference type="ARBA" id="ARBA00047929"/>
    </source>
</evidence>
<evidence type="ECO:0000313" key="20">
    <source>
        <dbReference type="Proteomes" id="UP000518605"/>
    </source>
</evidence>
<feature type="binding site" evidence="15">
    <location>
        <position position="284"/>
    </location>
    <ligand>
        <name>L-serine</name>
        <dbReference type="ChEBI" id="CHEBI:33384"/>
    </ligand>
</feature>
<comment type="similarity">
    <text evidence="3">Belongs to the class-II aminoacyl-tRNA synthetase family. Type-1 seryl-tRNA synthetase subfamily.</text>
</comment>
<evidence type="ECO:0000259" key="18">
    <source>
        <dbReference type="PROSITE" id="PS50862"/>
    </source>
</evidence>
<evidence type="ECO:0000256" key="8">
    <source>
        <dbReference type="ARBA" id="ARBA00022840"/>
    </source>
</evidence>
<keyword evidence="5" id="KW-0963">Cytoplasm</keyword>
<feature type="binding site" evidence="16">
    <location>
        <begin position="350"/>
        <end position="353"/>
    </location>
    <ligand>
        <name>ATP</name>
        <dbReference type="ChEBI" id="CHEBI:30616"/>
    </ligand>
</feature>
<accession>A0A7W5C8J9</accession>
<organism evidence="19 20">
    <name type="scientific">Paenibacillus endophyticus</name>
    <dbReference type="NCBI Taxonomy" id="1294268"/>
    <lineage>
        <taxon>Bacteria</taxon>
        <taxon>Bacillati</taxon>
        <taxon>Bacillota</taxon>
        <taxon>Bacilli</taxon>
        <taxon>Bacillales</taxon>
        <taxon>Paenibacillaceae</taxon>
        <taxon>Paenibacillus</taxon>
    </lineage>
</organism>
<keyword evidence="6 19" id="KW-0436">Ligase</keyword>
<protein>
    <recommendedName>
        <fullName evidence="11 14">Serine--tRNA ligase</fullName>
        <ecNumber evidence="4 14">6.1.1.11</ecNumber>
    </recommendedName>
</protein>
<evidence type="ECO:0000256" key="15">
    <source>
        <dbReference type="PIRSR" id="PIRSR001529-1"/>
    </source>
</evidence>
<dbReference type="EMBL" id="JACHXW010000007">
    <property type="protein sequence ID" value="MBB3152715.1"/>
    <property type="molecule type" value="Genomic_DNA"/>
</dbReference>
<dbReference type="SUPFAM" id="SSF55681">
    <property type="entry name" value="Class II aaRS and biotin synthetases"/>
    <property type="match status" value="1"/>
</dbReference>
<dbReference type="Proteomes" id="UP000518605">
    <property type="component" value="Unassembled WGS sequence"/>
</dbReference>
<feature type="domain" description="Aminoacyl-transfer RNA synthetases class-II family profile" evidence="18">
    <location>
        <begin position="140"/>
        <end position="410"/>
    </location>
</feature>
<evidence type="ECO:0000256" key="1">
    <source>
        <dbReference type="ARBA" id="ARBA00004496"/>
    </source>
</evidence>
<dbReference type="InterPro" id="IPR015866">
    <property type="entry name" value="Ser-tRNA-synth_1_N"/>
</dbReference>
<dbReference type="PIRSF" id="PIRSF001529">
    <property type="entry name" value="Ser-tRNA-synth_IIa"/>
    <property type="match status" value="1"/>
</dbReference>
<evidence type="ECO:0000256" key="9">
    <source>
        <dbReference type="ARBA" id="ARBA00022917"/>
    </source>
</evidence>
<dbReference type="GO" id="GO:0140096">
    <property type="term" value="F:catalytic activity, acting on a protein"/>
    <property type="evidence" value="ECO:0007669"/>
    <property type="project" value="UniProtKB-ARBA"/>
</dbReference>
<evidence type="ECO:0000256" key="11">
    <source>
        <dbReference type="ARBA" id="ARBA00039158"/>
    </source>
</evidence>
<dbReference type="Gene3D" id="3.30.930.10">
    <property type="entry name" value="Bira Bifunctional Protein, Domain 2"/>
    <property type="match status" value="1"/>
</dbReference>
<evidence type="ECO:0000313" key="19">
    <source>
        <dbReference type="EMBL" id="MBB3152715.1"/>
    </source>
</evidence>
<feature type="binding site" evidence="15">
    <location>
        <position position="231"/>
    </location>
    <ligand>
        <name>L-serine</name>
        <dbReference type="ChEBI" id="CHEBI:33384"/>
    </ligand>
</feature>
<dbReference type="SUPFAM" id="SSF46589">
    <property type="entry name" value="tRNA-binding arm"/>
    <property type="match status" value="1"/>
</dbReference>
<evidence type="ECO:0000256" key="17">
    <source>
        <dbReference type="SAM" id="Coils"/>
    </source>
</evidence>
<dbReference type="RefSeq" id="WP_183562905.1">
    <property type="nucleotide sequence ID" value="NZ_CBCSLB010000006.1"/>
</dbReference>
<evidence type="ECO:0000256" key="6">
    <source>
        <dbReference type="ARBA" id="ARBA00022598"/>
    </source>
</evidence>
<dbReference type="NCBIfam" id="TIGR00414">
    <property type="entry name" value="serS"/>
    <property type="match status" value="1"/>
</dbReference>
<evidence type="ECO:0000256" key="10">
    <source>
        <dbReference type="ARBA" id="ARBA00023146"/>
    </source>
</evidence>
<dbReference type="GO" id="GO:0005737">
    <property type="term" value="C:cytoplasm"/>
    <property type="evidence" value="ECO:0007669"/>
    <property type="project" value="UniProtKB-SubCell"/>
</dbReference>
<feature type="binding site" evidence="15">
    <location>
        <position position="261"/>
    </location>
    <ligand>
        <name>L-serine</name>
        <dbReference type="ChEBI" id="CHEBI:33384"/>
    </ligand>
</feature>
<evidence type="ECO:0000256" key="13">
    <source>
        <dbReference type="ARBA" id="ARBA00048823"/>
    </source>
</evidence>
<evidence type="ECO:0000256" key="4">
    <source>
        <dbReference type="ARBA" id="ARBA00012840"/>
    </source>
</evidence>
<dbReference type="InterPro" id="IPR006195">
    <property type="entry name" value="aa-tRNA-synth_II"/>
</dbReference>
<dbReference type="AlphaFoldDB" id="A0A7W5C8J9"/>
<proteinExistence type="inferred from homology"/>
<dbReference type="GO" id="GO:0004828">
    <property type="term" value="F:serine-tRNA ligase activity"/>
    <property type="evidence" value="ECO:0007669"/>
    <property type="project" value="UniProtKB-UniRule"/>
</dbReference>
<feature type="binding site" evidence="15">
    <location>
        <position position="383"/>
    </location>
    <ligand>
        <name>L-serine</name>
        <dbReference type="ChEBI" id="CHEBI:33384"/>
    </ligand>
</feature>
<feature type="binding site" evidence="16">
    <location>
        <begin position="261"/>
        <end position="263"/>
    </location>
    <ligand>
        <name>ATP</name>
        <dbReference type="ChEBI" id="CHEBI:30616"/>
    </ligand>
</feature>
<reference evidence="19 20" key="1">
    <citation type="submission" date="2020-08" db="EMBL/GenBank/DDBJ databases">
        <title>Genomic Encyclopedia of Type Strains, Phase III (KMG-III): the genomes of soil and plant-associated and newly described type strains.</title>
        <authorList>
            <person name="Whitman W."/>
        </authorList>
    </citation>
    <scope>NUCLEOTIDE SEQUENCE [LARGE SCALE GENOMIC DNA]</scope>
    <source>
        <strain evidence="19 20">CECT 8234</strain>
    </source>
</reference>
<dbReference type="GO" id="GO:0016740">
    <property type="term" value="F:transferase activity"/>
    <property type="evidence" value="ECO:0007669"/>
    <property type="project" value="UniProtKB-ARBA"/>
</dbReference>
<evidence type="ECO:0000256" key="2">
    <source>
        <dbReference type="ARBA" id="ARBA00005045"/>
    </source>
</evidence>
<keyword evidence="17" id="KW-0175">Coiled coil</keyword>
<dbReference type="Pfam" id="PF00587">
    <property type="entry name" value="tRNA-synt_2b"/>
    <property type="match status" value="1"/>
</dbReference>
<comment type="subcellular location">
    <subcellularLocation>
        <location evidence="1">Cytoplasm</location>
    </subcellularLocation>
</comment>
<comment type="caution">
    <text evidence="19">The sequence shown here is derived from an EMBL/GenBank/DDBJ whole genome shotgun (WGS) entry which is preliminary data.</text>
</comment>
<comment type="catalytic activity">
    <reaction evidence="12">
        <text>tRNA(Sec) + L-serine + ATP = L-seryl-tRNA(Sec) + AMP + diphosphate + H(+)</text>
        <dbReference type="Rhea" id="RHEA:42580"/>
        <dbReference type="Rhea" id="RHEA-COMP:9742"/>
        <dbReference type="Rhea" id="RHEA-COMP:10128"/>
        <dbReference type="ChEBI" id="CHEBI:15378"/>
        <dbReference type="ChEBI" id="CHEBI:30616"/>
        <dbReference type="ChEBI" id="CHEBI:33019"/>
        <dbReference type="ChEBI" id="CHEBI:33384"/>
        <dbReference type="ChEBI" id="CHEBI:78442"/>
        <dbReference type="ChEBI" id="CHEBI:78533"/>
        <dbReference type="ChEBI" id="CHEBI:456215"/>
        <dbReference type="EC" id="6.1.1.11"/>
    </reaction>
</comment>
<evidence type="ECO:0000256" key="7">
    <source>
        <dbReference type="ARBA" id="ARBA00022741"/>
    </source>
</evidence>
<evidence type="ECO:0000256" key="3">
    <source>
        <dbReference type="ARBA" id="ARBA00010728"/>
    </source>
</evidence>
<dbReference type="InterPro" id="IPR002317">
    <property type="entry name" value="Ser-tRNA-ligase_type_1"/>
</dbReference>
<keyword evidence="20" id="KW-1185">Reference proteome</keyword>
<evidence type="ECO:0000256" key="14">
    <source>
        <dbReference type="NCBIfam" id="TIGR00414"/>
    </source>
</evidence>
<dbReference type="PRINTS" id="PR00981">
    <property type="entry name" value="TRNASYNTHSER"/>
</dbReference>
<dbReference type="GO" id="GO:0005524">
    <property type="term" value="F:ATP binding"/>
    <property type="evidence" value="ECO:0007669"/>
    <property type="project" value="UniProtKB-KW"/>
</dbReference>
<dbReference type="EC" id="6.1.1.11" evidence="4 14"/>
<comment type="catalytic activity">
    <reaction evidence="13">
        <text>tRNA(Ser) + L-serine + ATP = L-seryl-tRNA(Ser) + AMP + diphosphate + H(+)</text>
        <dbReference type="Rhea" id="RHEA:12292"/>
        <dbReference type="Rhea" id="RHEA-COMP:9669"/>
        <dbReference type="Rhea" id="RHEA-COMP:9703"/>
        <dbReference type="ChEBI" id="CHEBI:15378"/>
        <dbReference type="ChEBI" id="CHEBI:30616"/>
        <dbReference type="ChEBI" id="CHEBI:33019"/>
        <dbReference type="ChEBI" id="CHEBI:33384"/>
        <dbReference type="ChEBI" id="CHEBI:78442"/>
        <dbReference type="ChEBI" id="CHEBI:78533"/>
        <dbReference type="ChEBI" id="CHEBI:456215"/>
        <dbReference type="EC" id="6.1.1.11"/>
    </reaction>
</comment>
<keyword evidence="10 19" id="KW-0030">Aminoacyl-tRNA synthetase</keyword>
<dbReference type="InterPro" id="IPR010978">
    <property type="entry name" value="tRNA-bd_arm"/>
</dbReference>
<dbReference type="Gene3D" id="1.10.287.40">
    <property type="entry name" value="Serine-tRNA synthetase, tRNA binding domain"/>
    <property type="match status" value="1"/>
</dbReference>
<sequence>MLDLKWIRQNAEQVQTAADQKGIRLSLEELLLRDEKKRTLLHETEALREARNKLSLQIGRLIKQGADGAAAQAKLQVTETNKKLEAAEAELAIVDHQLAELLLLVPNIVSPDTPVGRSDEDNVEVRKIGAPRSFGFEAKDHMALGELHDLIDIKRGVKAAGSRNYYLKGAGVMLHRAVQQLALDMLVGKGFTPLDVPLMVRTEAMNSTGFFPLGEDQTYRISNDDKWLVGTSEVPMVMYYANEIVDAEAPIKLAAASTCFRSEVGSAGRDVHGLYRVHQFAKVEQVVLCQADPTLSEAILQEITANAEELLQLLELPYRVMAVCTGDMSQKTYKQYDIETWMPSRESYGETHSSSNLHDFQARRSNIRYRTKEGTLKFCHTLNNTAVASPRILIPLLENHQCEDGAIRIPEALRPYLNGMERLEAN</sequence>
<evidence type="ECO:0000256" key="16">
    <source>
        <dbReference type="PIRSR" id="PIRSR001529-2"/>
    </source>
</evidence>
<comment type="pathway">
    <text evidence="2">Aminoacyl-tRNA biosynthesis; selenocysteinyl-tRNA(Sec) biosynthesis; L-seryl-tRNA(Sec) from L-serine and tRNA(Sec): step 1/1.</text>
</comment>
<dbReference type="GO" id="GO:0006434">
    <property type="term" value="P:seryl-tRNA aminoacylation"/>
    <property type="evidence" value="ECO:0007669"/>
    <property type="project" value="UniProtKB-UniRule"/>
</dbReference>
<dbReference type="Pfam" id="PF02403">
    <property type="entry name" value="Seryl_tRNA_N"/>
    <property type="match status" value="1"/>
</dbReference>
<evidence type="ECO:0000256" key="5">
    <source>
        <dbReference type="ARBA" id="ARBA00022490"/>
    </source>
</evidence>
<feature type="binding site" evidence="16">
    <location>
        <begin position="277"/>
        <end position="280"/>
    </location>
    <ligand>
        <name>ATP</name>
        <dbReference type="ChEBI" id="CHEBI:30616"/>
    </ligand>
</feature>
<gene>
    <name evidence="19" type="ORF">FHS16_002772</name>
</gene>
<keyword evidence="7" id="KW-0547">Nucleotide-binding</keyword>
<feature type="coiled-coil region" evidence="17">
    <location>
        <begin position="70"/>
        <end position="104"/>
    </location>
</feature>